<dbReference type="OrthoDB" id="266828at2759"/>
<dbReference type="GeneID" id="92510952"/>
<evidence type="ECO:0000313" key="3">
    <source>
        <dbReference type="EMBL" id="KAG5466637.1"/>
    </source>
</evidence>
<protein>
    <submittedName>
        <fullName evidence="3">Uncharacterized protein</fullName>
    </submittedName>
</protein>
<evidence type="ECO:0000256" key="1">
    <source>
        <dbReference type="SAM" id="Phobius"/>
    </source>
</evidence>
<dbReference type="Proteomes" id="UP000673552">
    <property type="component" value="Unassembled WGS sequence"/>
</dbReference>
<keyword evidence="1" id="KW-0472">Membrane</keyword>
<evidence type="ECO:0000256" key="2">
    <source>
        <dbReference type="SAM" id="SignalP"/>
    </source>
</evidence>
<feature type="signal peptide" evidence="2">
    <location>
        <begin position="1"/>
        <end position="17"/>
    </location>
</feature>
<name>A0A836GFN1_9TRYP</name>
<gene>
    <name evidence="3" type="ORF">LSCM1_00804</name>
</gene>
<dbReference type="EMBL" id="JAFEUZ010000035">
    <property type="protein sequence ID" value="KAG5466637.1"/>
    <property type="molecule type" value="Genomic_DNA"/>
</dbReference>
<comment type="caution">
    <text evidence="3">The sequence shown here is derived from an EMBL/GenBank/DDBJ whole genome shotgun (WGS) entry which is preliminary data.</text>
</comment>
<evidence type="ECO:0000313" key="4">
    <source>
        <dbReference type="Proteomes" id="UP000673552"/>
    </source>
</evidence>
<dbReference type="RefSeq" id="XP_067174545.1">
    <property type="nucleotide sequence ID" value="XM_067318440.1"/>
</dbReference>
<feature type="transmembrane region" description="Helical" evidence="1">
    <location>
        <begin position="168"/>
        <end position="186"/>
    </location>
</feature>
<feature type="transmembrane region" description="Helical" evidence="1">
    <location>
        <begin position="475"/>
        <end position="495"/>
    </location>
</feature>
<proteinExistence type="predicted"/>
<keyword evidence="1" id="KW-0812">Transmembrane</keyword>
<feature type="transmembrane region" description="Helical" evidence="1">
    <location>
        <begin position="371"/>
        <end position="395"/>
    </location>
</feature>
<reference evidence="4" key="1">
    <citation type="journal article" date="2021" name="Microbiol. Resour. Announc.">
        <title>LGAAP: Leishmaniinae Genome Assembly and Annotation Pipeline.</title>
        <authorList>
            <person name="Almutairi H."/>
            <person name="Urbaniak M.D."/>
            <person name="Bates M.D."/>
            <person name="Jariyapan N."/>
            <person name="Kwakye-Nuako G."/>
            <person name="Thomaz-Soccol V."/>
            <person name="Al-Salem W.S."/>
            <person name="Dillon R.J."/>
            <person name="Bates P.A."/>
            <person name="Gatherer D."/>
        </authorList>
    </citation>
    <scope>NUCLEOTIDE SEQUENCE [LARGE SCALE GENOMIC DNA]</scope>
</reference>
<reference evidence="4" key="2">
    <citation type="journal article" date="2021" name="Sci. Data">
        <title>Chromosome-scale genome sequencing, assembly and annotation of six genomes from subfamily Leishmaniinae.</title>
        <authorList>
            <person name="Almutairi H."/>
            <person name="Urbaniak M.D."/>
            <person name="Bates M.D."/>
            <person name="Jariyapan N."/>
            <person name="Kwakye-Nuako G."/>
            <person name="Thomaz Soccol V."/>
            <person name="Al-Salem W.S."/>
            <person name="Dillon R.J."/>
            <person name="Bates P.A."/>
            <person name="Gatherer D."/>
        </authorList>
    </citation>
    <scope>NUCLEOTIDE SEQUENCE [LARGE SCALE GENOMIC DNA]</scope>
</reference>
<keyword evidence="2" id="KW-0732">Signal</keyword>
<feature type="transmembrane region" description="Helical" evidence="1">
    <location>
        <begin position="330"/>
        <end position="359"/>
    </location>
</feature>
<feature type="chain" id="PRO_5033045860" evidence="2">
    <location>
        <begin position="18"/>
        <end position="499"/>
    </location>
</feature>
<accession>A0A836GFN1</accession>
<feature type="transmembrane region" description="Helical" evidence="1">
    <location>
        <begin position="442"/>
        <end position="463"/>
    </location>
</feature>
<keyword evidence="1" id="KW-1133">Transmembrane helix</keyword>
<dbReference type="KEGG" id="lmat:92510952"/>
<dbReference type="AlphaFoldDB" id="A0A836GFN1"/>
<sequence>MYIGEVLLLGFTLASLGFRAWRQTFDALGDPDDETEDPDEHMARVPPLTLPVCRAAFSSERGLCTPPRSTHLSGKCQRTPAAHVMSDRADDENAALTPASTDSGSAVTVDIAVDAGAALASLSSTAAADPLLTFLSRLPLEEKLSIIVNWLSLVSNCLTYFLRPSQVLYTFLLTNGHLVLFATWYSRRYMHLHHDQLPARRPPTLYTSIPSECRRELCFTCFETASRATGATAEAQPRDTMVCLGGGSSAEPAMVRVPPRSACSPFKATSTAVLERRQHHGEDYHLRGSCATERELEGVPLAGEGAMVTPPLPLPPTATLRRSRRRLWWYMCRGVAMAQTQLSCLLLFNALLTAALVLFHQHHLFFELGTLVGYMAAVASVFQCGMEMGCIVVRLRRRWPRCRMAQTPGDGAAAATAADAMSSVDELLLGADPYSGIQGPAVAFLGEHLSSCACAALYMWMLLDEGDVLWVSHTALVRWYVCSLAIMVFSILKCLRVCF</sequence>
<organism evidence="3 4">
    <name type="scientific">Leishmania martiniquensis</name>
    <dbReference type="NCBI Taxonomy" id="1580590"/>
    <lineage>
        <taxon>Eukaryota</taxon>
        <taxon>Discoba</taxon>
        <taxon>Euglenozoa</taxon>
        <taxon>Kinetoplastea</taxon>
        <taxon>Metakinetoplastina</taxon>
        <taxon>Trypanosomatida</taxon>
        <taxon>Trypanosomatidae</taxon>
        <taxon>Leishmaniinae</taxon>
        <taxon>Leishmania</taxon>
    </lineage>
</organism>
<keyword evidence="4" id="KW-1185">Reference proteome</keyword>